<dbReference type="STRING" id="1176587.A8C56_15490"/>
<feature type="transmembrane region" description="Helical" evidence="1">
    <location>
        <begin position="317"/>
        <end position="334"/>
    </location>
</feature>
<name>A0A1A9I3S1_9BACT</name>
<feature type="transmembrane region" description="Helical" evidence="1">
    <location>
        <begin position="229"/>
        <end position="252"/>
    </location>
</feature>
<evidence type="ECO:0008006" key="4">
    <source>
        <dbReference type="Google" id="ProtNLM"/>
    </source>
</evidence>
<dbReference type="Proteomes" id="UP000077667">
    <property type="component" value="Chromosome"/>
</dbReference>
<feature type="transmembrane region" description="Helical" evidence="1">
    <location>
        <begin position="141"/>
        <end position="159"/>
    </location>
</feature>
<keyword evidence="1" id="KW-0472">Membrane</keyword>
<feature type="transmembrane region" description="Helical" evidence="1">
    <location>
        <begin position="78"/>
        <end position="98"/>
    </location>
</feature>
<feature type="transmembrane region" description="Helical" evidence="1">
    <location>
        <begin position="199"/>
        <end position="217"/>
    </location>
</feature>
<evidence type="ECO:0000313" key="3">
    <source>
        <dbReference type="Proteomes" id="UP000077667"/>
    </source>
</evidence>
<feature type="transmembrane region" description="Helical" evidence="1">
    <location>
        <begin position="293"/>
        <end position="311"/>
    </location>
</feature>
<dbReference type="KEGG" id="nia:A8C56_15490"/>
<organism evidence="2 3">
    <name type="scientific">Niabella ginsenosidivorans</name>
    <dbReference type="NCBI Taxonomy" id="1176587"/>
    <lineage>
        <taxon>Bacteria</taxon>
        <taxon>Pseudomonadati</taxon>
        <taxon>Bacteroidota</taxon>
        <taxon>Chitinophagia</taxon>
        <taxon>Chitinophagales</taxon>
        <taxon>Chitinophagaceae</taxon>
        <taxon>Niabella</taxon>
    </lineage>
</organism>
<evidence type="ECO:0000313" key="2">
    <source>
        <dbReference type="EMBL" id="ANH82183.1"/>
    </source>
</evidence>
<dbReference type="OrthoDB" id="1120077at2"/>
<feature type="transmembrane region" description="Helical" evidence="1">
    <location>
        <begin position="46"/>
        <end position="66"/>
    </location>
</feature>
<proteinExistence type="predicted"/>
<keyword evidence="3" id="KW-1185">Reference proteome</keyword>
<feature type="transmembrane region" description="Helical" evidence="1">
    <location>
        <begin position="264"/>
        <end position="281"/>
    </location>
</feature>
<sequence>MRINKKDAAVIYKAIDEWKKERVLDAAKADELRNAVTEYKDDFGSLTFYAFVAAISCAILAFGAIVLDEKWIERMRNFFAFSEMLIGLLFMGLSLLLIWFAKKRTQKYPDAVMSNESFNVLLVLSLGVAVTYLARSFGNGYQLYGLVILILAVCYGLVAQYLRSKLIWICALLALVVSFAVQSWNWSGGQHDYFLGMNYPLRMTVFSALLLLLLFLYKNRVEKLPNYKITVQFLWILLLLSGLFLSVSGNLSYDVWSNIRQGKLFLWALGYTIVLCGLVVYAYKLKDEFFRDLVLLFFLLNIYARYFEYFWDKTNKGIFFAILALSFWLVGHKAEQMRKKFMD</sequence>
<keyword evidence="1" id="KW-0812">Transmembrane</keyword>
<dbReference type="AlphaFoldDB" id="A0A1A9I3S1"/>
<gene>
    <name evidence="2" type="ORF">A8C56_15490</name>
</gene>
<feature type="transmembrane region" description="Helical" evidence="1">
    <location>
        <begin position="118"/>
        <end position="135"/>
    </location>
</feature>
<reference evidence="2 3" key="1">
    <citation type="submission" date="2016-05" db="EMBL/GenBank/DDBJ databases">
        <title>Niabella ginsenosidivorans BS26 whole genome sequencing.</title>
        <authorList>
            <person name="Im W.T."/>
            <person name="Siddiqi M.Z."/>
        </authorList>
    </citation>
    <scope>NUCLEOTIDE SEQUENCE [LARGE SCALE GENOMIC DNA]</scope>
    <source>
        <strain evidence="2 3">BS26</strain>
    </source>
</reference>
<evidence type="ECO:0000256" key="1">
    <source>
        <dbReference type="SAM" id="Phobius"/>
    </source>
</evidence>
<dbReference type="EMBL" id="CP015772">
    <property type="protein sequence ID" value="ANH82183.1"/>
    <property type="molecule type" value="Genomic_DNA"/>
</dbReference>
<dbReference type="RefSeq" id="WP_067757900.1">
    <property type="nucleotide sequence ID" value="NZ_CP015772.1"/>
</dbReference>
<protein>
    <recommendedName>
        <fullName evidence="4">DUF2157 domain-containing protein</fullName>
    </recommendedName>
</protein>
<feature type="transmembrane region" description="Helical" evidence="1">
    <location>
        <begin position="166"/>
        <end position="187"/>
    </location>
</feature>
<keyword evidence="1" id="KW-1133">Transmembrane helix</keyword>
<accession>A0A1A9I3S1</accession>